<accession>A0A6A4LXT3</accession>
<evidence type="ECO:0000256" key="24">
    <source>
        <dbReference type="SAM" id="Phobius"/>
    </source>
</evidence>
<dbReference type="InterPro" id="IPR011009">
    <property type="entry name" value="Kinase-like_dom_sf"/>
</dbReference>
<dbReference type="GO" id="GO:0005840">
    <property type="term" value="C:ribosome"/>
    <property type="evidence" value="ECO:0007669"/>
    <property type="project" value="UniProtKB-KW"/>
</dbReference>
<evidence type="ECO:0000256" key="8">
    <source>
        <dbReference type="ARBA" id="ARBA00022692"/>
    </source>
</evidence>
<keyword evidence="5" id="KW-0723">Serine/threonine-protein kinase</keyword>
<keyword evidence="19" id="KW-0687">Ribonucleoprotein</keyword>
<feature type="binding site" evidence="22">
    <location>
        <position position="639"/>
    </location>
    <ligand>
        <name>ATP</name>
        <dbReference type="ChEBI" id="CHEBI:30616"/>
    </ligand>
</feature>
<name>A0A6A4LXT3_9ERIC</name>
<dbReference type="InterPro" id="IPR001245">
    <property type="entry name" value="Ser-Thr/Tyr_kinase_cat_dom"/>
</dbReference>
<dbReference type="EMBL" id="QEFC01000997">
    <property type="protein sequence ID" value="KAE9460884.1"/>
    <property type="molecule type" value="Genomic_DNA"/>
</dbReference>
<dbReference type="Pfam" id="PF07714">
    <property type="entry name" value="PK_Tyr_Ser-Thr"/>
    <property type="match status" value="1"/>
</dbReference>
<keyword evidence="18" id="KW-0325">Glycoprotein</keyword>
<dbReference type="Pfam" id="PF00560">
    <property type="entry name" value="LRR_1"/>
    <property type="match status" value="2"/>
</dbReference>
<feature type="compositionally biased region" description="Low complexity" evidence="23">
    <location>
        <begin position="907"/>
        <end position="919"/>
    </location>
</feature>
<dbReference type="InterPro" id="IPR032675">
    <property type="entry name" value="LRR_dom_sf"/>
</dbReference>
<feature type="signal peptide" evidence="25">
    <location>
        <begin position="1"/>
        <end position="28"/>
    </location>
</feature>
<dbReference type="FunFam" id="3.30.200.20:FF:000328">
    <property type="entry name" value="Leucine-rich repeat protein kinase family protein"/>
    <property type="match status" value="1"/>
</dbReference>
<dbReference type="Gene3D" id="3.80.10.10">
    <property type="entry name" value="Ribonuclease Inhibitor"/>
    <property type="match status" value="3"/>
</dbReference>
<dbReference type="FunFam" id="1.10.510.10:FF:000453">
    <property type="entry name" value="LRR receptor-like serine/threonine-protein kinase HSL2"/>
    <property type="match status" value="1"/>
</dbReference>
<dbReference type="GO" id="GO:0004674">
    <property type="term" value="F:protein serine/threonine kinase activity"/>
    <property type="evidence" value="ECO:0007669"/>
    <property type="project" value="UniProtKB-KW"/>
</dbReference>
<evidence type="ECO:0000256" key="9">
    <source>
        <dbReference type="ARBA" id="ARBA00022729"/>
    </source>
</evidence>
<evidence type="ECO:0000256" key="11">
    <source>
        <dbReference type="ARBA" id="ARBA00022741"/>
    </source>
</evidence>
<dbReference type="Proteomes" id="UP000428333">
    <property type="component" value="Linkage Group LG04"/>
</dbReference>
<dbReference type="GO" id="GO:0006412">
    <property type="term" value="P:translation"/>
    <property type="evidence" value="ECO:0007669"/>
    <property type="project" value="InterPro"/>
</dbReference>
<dbReference type="SMART" id="SM00220">
    <property type="entry name" value="S_TKc"/>
    <property type="match status" value="1"/>
</dbReference>
<evidence type="ECO:0000256" key="17">
    <source>
        <dbReference type="ARBA" id="ARBA00023170"/>
    </source>
</evidence>
<keyword evidence="15 24" id="KW-1133">Transmembrane helix</keyword>
<comment type="catalytic activity">
    <reaction evidence="20">
        <text>L-threonyl-[protein] + ATP = O-phospho-L-threonyl-[protein] + ADP + H(+)</text>
        <dbReference type="Rhea" id="RHEA:46608"/>
        <dbReference type="Rhea" id="RHEA-COMP:11060"/>
        <dbReference type="Rhea" id="RHEA-COMP:11605"/>
        <dbReference type="ChEBI" id="CHEBI:15378"/>
        <dbReference type="ChEBI" id="CHEBI:30013"/>
        <dbReference type="ChEBI" id="CHEBI:30616"/>
        <dbReference type="ChEBI" id="CHEBI:61977"/>
        <dbReference type="ChEBI" id="CHEBI:456216"/>
        <dbReference type="EC" id="2.7.11.1"/>
    </reaction>
</comment>
<keyword evidence="14" id="KW-0689">Ribosomal protein</keyword>
<dbReference type="FunFam" id="3.80.10.10:FF:000387">
    <property type="entry name" value="Probable LRR receptor-like serine/threonine-protein kinase At1g06840"/>
    <property type="match status" value="1"/>
</dbReference>
<dbReference type="SUPFAM" id="SSF54686">
    <property type="entry name" value="Ribosomal protein L16p/L10e"/>
    <property type="match status" value="1"/>
</dbReference>
<proteinExistence type="inferred from homology"/>
<dbReference type="Pfam" id="PF08263">
    <property type="entry name" value="LRRNT_2"/>
    <property type="match status" value="1"/>
</dbReference>
<evidence type="ECO:0000256" key="18">
    <source>
        <dbReference type="ARBA" id="ARBA00023180"/>
    </source>
</evidence>
<keyword evidence="10" id="KW-0677">Repeat</keyword>
<reference evidence="27 28" key="1">
    <citation type="journal article" date="2019" name="Genome Biol. Evol.">
        <title>The Rhododendron genome and chromosomal organization provide insight into shared whole-genome duplications across the heath family (Ericaceae).</title>
        <authorList>
            <person name="Soza V.L."/>
            <person name="Lindsley D."/>
            <person name="Waalkes A."/>
            <person name="Ramage E."/>
            <person name="Patwardhan R.P."/>
            <person name="Burton J.N."/>
            <person name="Adey A."/>
            <person name="Kumar A."/>
            <person name="Qiu R."/>
            <person name="Shendure J."/>
            <person name="Hall B."/>
        </authorList>
    </citation>
    <scope>NUCLEOTIDE SEQUENCE [LARGE SCALE GENOMIC DNA]</scope>
    <source>
        <strain evidence="27">RSF 1966-606</strain>
    </source>
</reference>
<comment type="similarity">
    <text evidence="3">Belongs to the universal ribosomal protein uL16 family.</text>
</comment>
<dbReference type="EC" id="2.7.11.1" evidence="4"/>
<dbReference type="InterPro" id="IPR036920">
    <property type="entry name" value="Ribosomal_uL16_sf"/>
</dbReference>
<evidence type="ECO:0000313" key="27">
    <source>
        <dbReference type="EMBL" id="KAE9460884.1"/>
    </source>
</evidence>
<evidence type="ECO:0000256" key="4">
    <source>
        <dbReference type="ARBA" id="ARBA00012513"/>
    </source>
</evidence>
<dbReference type="PANTHER" id="PTHR45974:SF134">
    <property type="entry name" value="OS01G0960400 PROTEIN"/>
    <property type="match status" value="1"/>
</dbReference>
<evidence type="ECO:0000256" key="20">
    <source>
        <dbReference type="ARBA" id="ARBA00047899"/>
    </source>
</evidence>
<dbReference type="GO" id="GO:1990904">
    <property type="term" value="C:ribonucleoprotein complex"/>
    <property type="evidence" value="ECO:0007669"/>
    <property type="project" value="UniProtKB-KW"/>
</dbReference>
<comment type="similarity">
    <text evidence="2">Belongs to the protein kinase superfamily. Ser/Thr protein kinase family.</text>
</comment>
<dbReference type="PROSITE" id="PS01257">
    <property type="entry name" value="RIBOSOMAL_L10E"/>
    <property type="match status" value="1"/>
</dbReference>
<comment type="subcellular location">
    <subcellularLocation>
        <location evidence="1">Membrane</location>
        <topology evidence="1">Single-pass type I membrane protein</topology>
    </subcellularLocation>
</comment>
<evidence type="ECO:0000256" key="25">
    <source>
        <dbReference type="SAM" id="SignalP"/>
    </source>
</evidence>
<evidence type="ECO:0000256" key="3">
    <source>
        <dbReference type="ARBA" id="ARBA00008931"/>
    </source>
</evidence>
<dbReference type="OrthoDB" id="2020077at2759"/>
<evidence type="ECO:0000256" key="16">
    <source>
        <dbReference type="ARBA" id="ARBA00023136"/>
    </source>
</evidence>
<evidence type="ECO:0000313" key="28">
    <source>
        <dbReference type="Proteomes" id="UP000428333"/>
    </source>
</evidence>
<dbReference type="CDD" id="cd14066">
    <property type="entry name" value="STKc_IRAK"/>
    <property type="match status" value="1"/>
</dbReference>
<feature type="chain" id="PRO_5025460647" description="non-specific serine/threonine protein kinase" evidence="25">
    <location>
        <begin position="29"/>
        <end position="1092"/>
    </location>
</feature>
<dbReference type="InterPro" id="IPR001611">
    <property type="entry name" value="Leu-rich_rpt"/>
</dbReference>
<dbReference type="InterPro" id="IPR018255">
    <property type="entry name" value="Ribosomal_uL16_CS_euk_arc"/>
</dbReference>
<dbReference type="PROSITE" id="PS00107">
    <property type="entry name" value="PROTEIN_KINASE_ATP"/>
    <property type="match status" value="1"/>
</dbReference>
<feature type="domain" description="Protein kinase" evidence="26">
    <location>
        <begin position="611"/>
        <end position="890"/>
    </location>
</feature>
<keyword evidence="28" id="KW-1185">Reference proteome</keyword>
<evidence type="ECO:0000256" key="12">
    <source>
        <dbReference type="ARBA" id="ARBA00022777"/>
    </source>
</evidence>
<keyword evidence="7" id="KW-0808">Transferase</keyword>
<dbReference type="InterPro" id="IPR000719">
    <property type="entry name" value="Prot_kinase_dom"/>
</dbReference>
<evidence type="ECO:0000259" key="26">
    <source>
        <dbReference type="PROSITE" id="PS50011"/>
    </source>
</evidence>
<dbReference type="InterPro" id="IPR016180">
    <property type="entry name" value="Ribosomal_uL16_dom"/>
</dbReference>
<keyword evidence="11 22" id="KW-0547">Nucleotide-binding</keyword>
<dbReference type="GO" id="GO:0005524">
    <property type="term" value="F:ATP binding"/>
    <property type="evidence" value="ECO:0007669"/>
    <property type="project" value="UniProtKB-UniRule"/>
</dbReference>
<keyword evidence="17" id="KW-0675">Receptor</keyword>
<evidence type="ECO:0000256" key="19">
    <source>
        <dbReference type="ARBA" id="ARBA00023274"/>
    </source>
</evidence>
<keyword evidence="12" id="KW-0418">Kinase</keyword>
<dbReference type="InterPro" id="IPR008271">
    <property type="entry name" value="Ser/Thr_kinase_AS"/>
</dbReference>
<dbReference type="GO" id="GO:0003735">
    <property type="term" value="F:structural constituent of ribosome"/>
    <property type="evidence" value="ECO:0007669"/>
    <property type="project" value="InterPro"/>
</dbReference>
<comment type="catalytic activity">
    <reaction evidence="21">
        <text>L-seryl-[protein] + ATP = O-phospho-L-seryl-[protein] + ADP + H(+)</text>
        <dbReference type="Rhea" id="RHEA:17989"/>
        <dbReference type="Rhea" id="RHEA-COMP:9863"/>
        <dbReference type="Rhea" id="RHEA-COMP:11604"/>
        <dbReference type="ChEBI" id="CHEBI:15378"/>
        <dbReference type="ChEBI" id="CHEBI:29999"/>
        <dbReference type="ChEBI" id="CHEBI:30616"/>
        <dbReference type="ChEBI" id="CHEBI:83421"/>
        <dbReference type="ChEBI" id="CHEBI:456216"/>
        <dbReference type="EC" id="2.7.11.1"/>
    </reaction>
</comment>
<dbReference type="Gene3D" id="3.90.1170.10">
    <property type="entry name" value="Ribosomal protein L10e/L16"/>
    <property type="match status" value="1"/>
</dbReference>
<comment type="caution">
    <text evidence="27">The sequence shown here is derived from an EMBL/GenBank/DDBJ whole genome shotgun (WGS) entry which is preliminary data.</text>
</comment>
<feature type="region of interest" description="Disordered" evidence="23">
    <location>
        <begin position="894"/>
        <end position="923"/>
    </location>
</feature>
<dbReference type="InterPro" id="IPR013210">
    <property type="entry name" value="LRR_N_plant-typ"/>
</dbReference>
<evidence type="ECO:0000256" key="1">
    <source>
        <dbReference type="ARBA" id="ARBA00004479"/>
    </source>
</evidence>
<keyword evidence="13 22" id="KW-0067">ATP-binding</keyword>
<dbReference type="CDD" id="cd01433">
    <property type="entry name" value="Ribosomal_L16_L10e"/>
    <property type="match status" value="1"/>
</dbReference>
<evidence type="ECO:0000256" key="22">
    <source>
        <dbReference type="PROSITE-ProRule" id="PRU10141"/>
    </source>
</evidence>
<dbReference type="GO" id="GO:0016020">
    <property type="term" value="C:membrane"/>
    <property type="evidence" value="ECO:0007669"/>
    <property type="project" value="UniProtKB-SubCell"/>
</dbReference>
<dbReference type="Gene3D" id="1.10.510.10">
    <property type="entry name" value="Transferase(Phosphotransferase) domain 1"/>
    <property type="match status" value="1"/>
</dbReference>
<feature type="transmembrane region" description="Helical" evidence="24">
    <location>
        <begin position="546"/>
        <end position="574"/>
    </location>
</feature>
<evidence type="ECO:0000256" key="2">
    <source>
        <dbReference type="ARBA" id="ARBA00008684"/>
    </source>
</evidence>
<dbReference type="SUPFAM" id="SSF56112">
    <property type="entry name" value="Protein kinase-like (PK-like)"/>
    <property type="match status" value="1"/>
</dbReference>
<evidence type="ECO:0000256" key="14">
    <source>
        <dbReference type="ARBA" id="ARBA00022980"/>
    </source>
</evidence>
<dbReference type="PROSITE" id="PS00108">
    <property type="entry name" value="PROTEIN_KINASE_ST"/>
    <property type="match status" value="1"/>
</dbReference>
<evidence type="ECO:0000256" key="15">
    <source>
        <dbReference type="ARBA" id="ARBA00022989"/>
    </source>
</evidence>
<dbReference type="InterPro" id="IPR047873">
    <property type="entry name" value="Ribosomal_uL16"/>
</dbReference>
<keyword evidence="6" id="KW-0433">Leucine-rich repeat</keyword>
<keyword evidence="16 24" id="KW-0472">Membrane</keyword>
<dbReference type="PANTHER" id="PTHR45974">
    <property type="entry name" value="RECEPTOR-LIKE PROTEIN 55"/>
    <property type="match status" value="1"/>
</dbReference>
<dbReference type="InterPro" id="IPR017441">
    <property type="entry name" value="Protein_kinase_ATP_BS"/>
</dbReference>
<dbReference type="SUPFAM" id="SSF52058">
    <property type="entry name" value="L domain-like"/>
    <property type="match status" value="1"/>
</dbReference>
<sequence>MFWSRVWLFGGAFCVCLCWFCLLTGADGQITQPEEVTALRAIKQSLVDPNRNLSNWNRGDPCISNWTGVLCFNSTSDDGYLHVRELQLLNMNLSGSLSPELGRLSYMIILDFMWNQISGSIPKEIGNITSLELLLLNGNQLTGSLPEEIGYLPNLDRIQIDQNYISGSLPKSFANLNKTKHFHMNNNSISGQIPPELSVLPNLVHLLLDNNNLSGYLPPDLANLPNLLILVADYVFSGILLFSDAAVFEGQLDNNHFDGTSIPASYSNMSHLLKLSLRNCGLQGPIPDLSRIPNLAYMSLANNSLNGSVPSIIWQNRTSSRSEGLEVDLQNNIITNISGSSNLPPNVTVRLQGNPICLNTNLVQFCGTQTQYISHIQSSENSNATCPVQSCPYEYAPSSPLSCFCAAPLLVGYRLKSPGFTDFRPYKYQFEVYLTNGLDLEIFQLYIDSFIWEEGPRLKMYLKFFPVYINTTSHVFNKSEVLRIRSMFTGWKIPDSDIFGPYELLNFTLWGPYEDGFEFLRVYVSDVCPGVVVIPFSSKSGISKGALAGIVVGAVAGAVTLSAVVSLIILRLLMRKQQAVSKRRQLSKITIKIDGVKDYTYGELALATNNFDASAQVGQGGYGKVYKGTLADGTVVAIKRAQEGSLQGEKEFLTEIELLSRLHHRNLVSLLGYCDEESEQMLVYEFMPNGTLRDHLSGKTKEPLGLAMRVRIALGSAKGILYLHTEADPPIFHRDIKASNILLDSRLNAKVADFGLSRLAPVPDIEGTTPGHVSTVVKGTPGYLDPEYFLTHKLTDKSDVYSLGVVFLELLTGMHPISHGKNIVREVNTAYRSGMIFSVVDDRMGAYPAECVERFVNLGLKCCQEETEARPSMAEVVRELETIWGMMPEFDTKTTESLSSGPGKVMSPSSSIPSSSISSEMKNKHTPYVSGDISGSDLVSGMLSCAGADRLQTGMRGAFGKPQGTCARVAIGQVLLSVRCKDTNSQHAQEALRRAKFKFPGRQKIIVSRKWGFTKYSRSDYLRWKAENRILSDGVNAKVLINPSVFITGFSTRGRELETENLNTMSSYPGYELAGLAFKMLNSTPIFRTYSM</sequence>
<dbReference type="Gene3D" id="3.30.60.300">
    <property type="match status" value="1"/>
</dbReference>
<evidence type="ECO:0000256" key="6">
    <source>
        <dbReference type="ARBA" id="ARBA00022614"/>
    </source>
</evidence>
<gene>
    <name evidence="27" type="ORF">C3L33_07193</name>
</gene>
<keyword evidence="8 24" id="KW-0812">Transmembrane</keyword>
<dbReference type="Pfam" id="PF00252">
    <property type="entry name" value="Ribosomal_L16"/>
    <property type="match status" value="1"/>
</dbReference>
<dbReference type="Gene3D" id="3.30.200.20">
    <property type="entry name" value="Phosphorylase Kinase, domain 1"/>
    <property type="match status" value="1"/>
</dbReference>
<organism evidence="27 28">
    <name type="scientific">Rhododendron williamsianum</name>
    <dbReference type="NCBI Taxonomy" id="262921"/>
    <lineage>
        <taxon>Eukaryota</taxon>
        <taxon>Viridiplantae</taxon>
        <taxon>Streptophyta</taxon>
        <taxon>Embryophyta</taxon>
        <taxon>Tracheophyta</taxon>
        <taxon>Spermatophyta</taxon>
        <taxon>Magnoliopsida</taxon>
        <taxon>eudicotyledons</taxon>
        <taxon>Gunneridae</taxon>
        <taxon>Pentapetalae</taxon>
        <taxon>asterids</taxon>
        <taxon>Ericales</taxon>
        <taxon>Ericaceae</taxon>
        <taxon>Ericoideae</taxon>
        <taxon>Rhodoreae</taxon>
        <taxon>Rhododendron</taxon>
    </lineage>
</organism>
<evidence type="ECO:0000256" key="23">
    <source>
        <dbReference type="SAM" id="MobiDB-lite"/>
    </source>
</evidence>
<feature type="non-terminal residue" evidence="27">
    <location>
        <position position="1"/>
    </location>
</feature>
<evidence type="ECO:0000256" key="13">
    <source>
        <dbReference type="ARBA" id="ARBA00022840"/>
    </source>
</evidence>
<protein>
    <recommendedName>
        <fullName evidence="4">non-specific serine/threonine protein kinase</fullName>
        <ecNumber evidence="4">2.7.11.1</ecNumber>
    </recommendedName>
</protein>
<evidence type="ECO:0000256" key="5">
    <source>
        <dbReference type="ARBA" id="ARBA00022527"/>
    </source>
</evidence>
<evidence type="ECO:0000256" key="10">
    <source>
        <dbReference type="ARBA" id="ARBA00022737"/>
    </source>
</evidence>
<dbReference type="PROSITE" id="PS50011">
    <property type="entry name" value="PROTEIN_KINASE_DOM"/>
    <property type="match status" value="1"/>
</dbReference>
<evidence type="ECO:0000256" key="7">
    <source>
        <dbReference type="ARBA" id="ARBA00022679"/>
    </source>
</evidence>
<dbReference type="AlphaFoldDB" id="A0A6A4LXT3"/>
<evidence type="ECO:0000256" key="21">
    <source>
        <dbReference type="ARBA" id="ARBA00048679"/>
    </source>
</evidence>
<keyword evidence="9 25" id="KW-0732">Signal</keyword>